<comment type="caution">
    <text evidence="1">The sequence shown here is derived from an EMBL/GenBank/DDBJ whole genome shotgun (WGS) entry which is preliminary data.</text>
</comment>
<reference evidence="1" key="1">
    <citation type="submission" date="2022-02" db="EMBL/GenBank/DDBJ databases">
        <title>Plant Genome Project.</title>
        <authorList>
            <person name="Zhang R.-G."/>
        </authorList>
    </citation>
    <scope>NUCLEOTIDE SEQUENCE</scope>
    <source>
        <strain evidence="1">AT1</strain>
    </source>
</reference>
<accession>A0ACC0LA91</accession>
<organism evidence="1 2">
    <name type="scientific">Rhododendron molle</name>
    <name type="common">Chinese azalea</name>
    <name type="synonym">Azalea mollis</name>
    <dbReference type="NCBI Taxonomy" id="49168"/>
    <lineage>
        <taxon>Eukaryota</taxon>
        <taxon>Viridiplantae</taxon>
        <taxon>Streptophyta</taxon>
        <taxon>Embryophyta</taxon>
        <taxon>Tracheophyta</taxon>
        <taxon>Spermatophyta</taxon>
        <taxon>Magnoliopsida</taxon>
        <taxon>eudicotyledons</taxon>
        <taxon>Gunneridae</taxon>
        <taxon>Pentapetalae</taxon>
        <taxon>asterids</taxon>
        <taxon>Ericales</taxon>
        <taxon>Ericaceae</taxon>
        <taxon>Ericoideae</taxon>
        <taxon>Rhodoreae</taxon>
        <taxon>Rhododendron</taxon>
    </lineage>
</organism>
<keyword evidence="2" id="KW-1185">Reference proteome</keyword>
<name>A0ACC0LA91_RHOML</name>
<sequence length="59" mass="6279">MLDFRGFLSFPFHPILLLSKPPSATPSLPLPSCNLAVSGCSGLQIVVAGGIIFPPEWEI</sequence>
<dbReference type="EMBL" id="CM046400">
    <property type="protein sequence ID" value="KAI8525118.1"/>
    <property type="molecule type" value="Genomic_DNA"/>
</dbReference>
<protein>
    <submittedName>
        <fullName evidence="1">Uncharacterized protein</fullName>
    </submittedName>
</protein>
<evidence type="ECO:0000313" key="1">
    <source>
        <dbReference type="EMBL" id="KAI8525118.1"/>
    </source>
</evidence>
<evidence type="ECO:0000313" key="2">
    <source>
        <dbReference type="Proteomes" id="UP001062846"/>
    </source>
</evidence>
<dbReference type="Proteomes" id="UP001062846">
    <property type="component" value="Chromosome 13"/>
</dbReference>
<proteinExistence type="predicted"/>
<gene>
    <name evidence="1" type="ORF">RHMOL_Rhmol13G0204100</name>
</gene>